<organism evidence="2 3">
    <name type="scientific">Opisthorchis viverrini</name>
    <name type="common">Southeast Asian liver fluke</name>
    <dbReference type="NCBI Taxonomy" id="6198"/>
    <lineage>
        <taxon>Eukaryota</taxon>
        <taxon>Metazoa</taxon>
        <taxon>Spiralia</taxon>
        <taxon>Lophotrochozoa</taxon>
        <taxon>Platyhelminthes</taxon>
        <taxon>Trematoda</taxon>
        <taxon>Digenea</taxon>
        <taxon>Opisthorchiida</taxon>
        <taxon>Opisthorchiata</taxon>
        <taxon>Opisthorchiidae</taxon>
        <taxon>Opisthorchis</taxon>
    </lineage>
</organism>
<protein>
    <submittedName>
        <fullName evidence="2">Uncharacterized protein</fullName>
    </submittedName>
</protein>
<sequence length="1036" mass="115239">MNRKIEQQTQDEIRFCSPGKHQSKVSDVNVRHTCGTEGQFKFRGRTSFFWMQSCGSNSRIPIVSAIDSCLDRTSHDRFIGTRYMMLGVGAMDETGIRKPCSKSATSSPKRTISPEVRNLQVRRGFHLPTVEANLQILRSPRSDESTTDCLPSSASTPTTWGRSSVDERVAPAAYFNLNAPPDEFPASPNSSSGYGSKAPSMGVRTPILSSSRKIVQIAAGAPDTQPQKSESLFSGIRAAFSRWLDNIRSKNPKATLSRRPPTEAAGNSKSNDDSRRTTLSQSYPTRDLTSRRAPNVPAPLKIAASCELEREFTDQKVRGSNPTSGLLLSRLRQPGSIPSLVFPSGGTTVRHRKGTTADRLSTSVTIGCGQITENMKPNSPTSCASNDCQDVYLAAGERTTQQKEVYGEVPKEPEHFVDTMAMTGWSTLTTEEFEKLAKAVAAATTREAQIEAAEKQRREAAARTSVKLVACDQSWNLHPSGRTSEVTTVQDSVIESGFCKEQNIKEHSSIVDHLESSYSVVEPAFACNCIHKSTLLGQRFSGSDLQSTSGLYQSRSKCTQYESCMILCPVCQNGSEPVRELQASCCTENLERRLCTNVSQTGSGSDESGNDCKRLSRSRRGTLKHKSRSKKFDSSKRYSVAAPEVIQLDRKTSGSQLGLRMSRHRSLSRPTRSISCLPELVVWSDSSFCGTAITLSLHRFNRFCDLYSPICRVCIALLIRLLKIRQQPKTGFTLLGAHQNVSKRMNVPPHVSVATIFEISQYIFIKKTTHKVAENSSTTHQRFCPASGSSLLKELHRLYTTHEVAENSSTAHGRFRPSISDPSGRHNPRVSVSFMLYVNPKWTDFDECTHSKINLVITGDSSKSLIDDVLQLNVVHTVRIIFQFVRYSRYRRQELMSDCRFLTERSSQYLLDLQKDIRWLSGEMTQWLEPKFTNQKVHGSNPTSTSRLALSSFGQLGGILALVLLSDGMADTPSKTKGGIHSFESGHWWLKTEWWKELRVHIWTVGNDGQMAQRLEREFTDGNPTSEPQLLLSRFG</sequence>
<gene>
    <name evidence="2" type="ORF">T265_04476</name>
</gene>
<dbReference type="AlphaFoldDB" id="A0A074ZNV2"/>
<dbReference type="RefSeq" id="XP_009167489.1">
    <property type="nucleotide sequence ID" value="XM_009169225.1"/>
</dbReference>
<reference evidence="2 3" key="1">
    <citation type="submission" date="2013-11" db="EMBL/GenBank/DDBJ databases">
        <title>Opisthorchis viverrini - life in the bile duct.</title>
        <authorList>
            <person name="Young N.D."/>
            <person name="Nagarajan N."/>
            <person name="Lin S.J."/>
            <person name="Korhonen P.K."/>
            <person name="Jex A.R."/>
            <person name="Hall R.S."/>
            <person name="Safavi-Hemami H."/>
            <person name="Kaewkong W."/>
            <person name="Bertrand D."/>
            <person name="Gao S."/>
            <person name="Seet Q."/>
            <person name="Wongkham S."/>
            <person name="Teh B.T."/>
            <person name="Wongkham C."/>
            <person name="Intapan P.M."/>
            <person name="Maleewong W."/>
            <person name="Yang X."/>
            <person name="Hu M."/>
            <person name="Wang Z."/>
            <person name="Hofmann A."/>
            <person name="Sternberg P.W."/>
            <person name="Tan P."/>
            <person name="Wang J."/>
            <person name="Gasser R.B."/>
        </authorList>
    </citation>
    <scope>NUCLEOTIDE SEQUENCE [LARGE SCALE GENOMIC DNA]</scope>
</reference>
<keyword evidence="3" id="KW-1185">Reference proteome</keyword>
<dbReference type="EMBL" id="KL596692">
    <property type="protein sequence ID" value="KER28786.1"/>
    <property type="molecule type" value="Genomic_DNA"/>
</dbReference>
<feature type="compositionally biased region" description="Basic residues" evidence="1">
    <location>
        <begin position="615"/>
        <end position="629"/>
    </location>
</feature>
<feature type="region of interest" description="Disordered" evidence="1">
    <location>
        <begin position="250"/>
        <end position="293"/>
    </location>
</feature>
<dbReference type="OrthoDB" id="774951at2759"/>
<dbReference type="STRING" id="6198.A0A074ZNV2"/>
<evidence type="ECO:0000313" key="2">
    <source>
        <dbReference type="EMBL" id="KER28786.1"/>
    </source>
</evidence>
<name>A0A074ZNV2_OPIVI</name>
<proteinExistence type="predicted"/>
<feature type="compositionally biased region" description="Polar residues" evidence="1">
    <location>
        <begin position="147"/>
        <end position="162"/>
    </location>
</feature>
<accession>A0A074ZNV2</accession>
<dbReference type="CTD" id="20318658"/>
<evidence type="ECO:0000256" key="1">
    <source>
        <dbReference type="SAM" id="MobiDB-lite"/>
    </source>
</evidence>
<dbReference type="KEGG" id="ovi:T265_04476"/>
<feature type="region of interest" description="Disordered" evidence="1">
    <location>
        <begin position="177"/>
        <end position="204"/>
    </location>
</feature>
<feature type="region of interest" description="Disordered" evidence="1">
    <location>
        <begin position="137"/>
        <end position="163"/>
    </location>
</feature>
<evidence type="ECO:0000313" key="3">
    <source>
        <dbReference type="Proteomes" id="UP000054324"/>
    </source>
</evidence>
<feature type="compositionally biased region" description="Polar residues" evidence="1">
    <location>
        <begin position="598"/>
        <end position="607"/>
    </location>
</feature>
<dbReference type="Proteomes" id="UP000054324">
    <property type="component" value="Unassembled WGS sequence"/>
</dbReference>
<feature type="region of interest" description="Disordered" evidence="1">
    <location>
        <begin position="598"/>
        <end position="636"/>
    </location>
</feature>
<dbReference type="GeneID" id="20318658"/>